<dbReference type="GO" id="GO:0016757">
    <property type="term" value="F:glycosyltransferase activity"/>
    <property type="evidence" value="ECO:0007669"/>
    <property type="project" value="InterPro"/>
</dbReference>
<dbReference type="RefSeq" id="WP_183911584.1">
    <property type="nucleotide sequence ID" value="NZ_JACHXZ010000005.1"/>
</dbReference>
<evidence type="ECO:0000313" key="3">
    <source>
        <dbReference type="EMBL" id="MBB3170088.1"/>
    </source>
</evidence>
<dbReference type="PANTHER" id="PTHR12526">
    <property type="entry name" value="GLYCOSYLTRANSFERASE"/>
    <property type="match status" value="1"/>
</dbReference>
<evidence type="ECO:0000259" key="2">
    <source>
        <dbReference type="Pfam" id="PF13439"/>
    </source>
</evidence>
<dbReference type="Proteomes" id="UP000559987">
    <property type="component" value="Unassembled WGS sequence"/>
</dbReference>
<evidence type="ECO:0000259" key="1">
    <source>
        <dbReference type="Pfam" id="PF00534"/>
    </source>
</evidence>
<feature type="domain" description="Glycosyl transferase family 1" evidence="1">
    <location>
        <begin position="171"/>
        <end position="322"/>
    </location>
</feature>
<dbReference type="AlphaFoldDB" id="A0A839UXA7"/>
<reference evidence="3 4" key="1">
    <citation type="submission" date="2020-08" db="EMBL/GenBank/DDBJ databases">
        <title>Genomic Encyclopedia of Type Strains, Phase III (KMG-III): the genomes of soil and plant-associated and newly described type strains.</title>
        <authorList>
            <person name="Whitman W."/>
        </authorList>
    </citation>
    <scope>NUCLEOTIDE SEQUENCE [LARGE SCALE GENOMIC DNA]</scope>
    <source>
        <strain evidence="3 4">CECT 8571</strain>
    </source>
</reference>
<accession>A0A839UXA7</accession>
<dbReference type="EMBL" id="JACHXZ010000005">
    <property type="protein sequence ID" value="MBB3170088.1"/>
    <property type="molecule type" value="Genomic_DNA"/>
</dbReference>
<dbReference type="Pfam" id="PF00534">
    <property type="entry name" value="Glycos_transf_1"/>
    <property type="match status" value="1"/>
</dbReference>
<dbReference type="InterPro" id="IPR001296">
    <property type="entry name" value="Glyco_trans_1"/>
</dbReference>
<keyword evidence="3" id="KW-0808">Transferase</keyword>
<evidence type="ECO:0000313" key="4">
    <source>
        <dbReference type="Proteomes" id="UP000559987"/>
    </source>
</evidence>
<name>A0A839UXA7_9GAMM</name>
<dbReference type="Pfam" id="PF13439">
    <property type="entry name" value="Glyco_transf_4"/>
    <property type="match status" value="1"/>
</dbReference>
<dbReference type="InterPro" id="IPR028098">
    <property type="entry name" value="Glyco_trans_4-like_N"/>
</dbReference>
<keyword evidence="4" id="KW-1185">Reference proteome</keyword>
<organism evidence="3 4">
    <name type="scientific">Simiduia aestuariiviva</name>
    <dbReference type="NCBI Taxonomy" id="1510459"/>
    <lineage>
        <taxon>Bacteria</taxon>
        <taxon>Pseudomonadati</taxon>
        <taxon>Pseudomonadota</taxon>
        <taxon>Gammaproteobacteria</taxon>
        <taxon>Cellvibrionales</taxon>
        <taxon>Cellvibrionaceae</taxon>
        <taxon>Simiduia</taxon>
    </lineage>
</organism>
<dbReference type="SUPFAM" id="SSF53756">
    <property type="entry name" value="UDP-Glycosyltransferase/glycogen phosphorylase"/>
    <property type="match status" value="1"/>
</dbReference>
<protein>
    <submittedName>
        <fullName evidence="3">Glycosyltransferase involved in cell wall biosynthesis</fullName>
    </submittedName>
</protein>
<sequence>MKVAHFIDSGGLYGAEKMLLTLCKEQIKLGLEPLIVSCGVIDEPPKALEIACEKEGVPCLPWRMKPGLNLSGCKNLLKHLEPMKFDVFHSHGYKFNILLALLTIRPTNYQLVATIHGETKSSGPNKITLFQFADRMLRFRFDKIVHVTTQNRASKARRVIFNGINIPKNNNSPAPTNPTKVITIGTLGRLSQEKNYSFLIDAMHHLKSKNLKIKCKIHGEGSLQSSLQEQIEKLQITDTVSILPFTKNIAEFFDSIDIYINCSTTEGMPISLLEAAAFNKRVIASNINGNKTLLNKLYSNPILFDFSHDAFEYAIESALKAPISEIIAARENISELFSGSSMAKQYYLLYKEA</sequence>
<dbReference type="Gene3D" id="3.40.50.2000">
    <property type="entry name" value="Glycogen Phosphorylase B"/>
    <property type="match status" value="2"/>
</dbReference>
<gene>
    <name evidence="3" type="ORF">FHS30_003305</name>
</gene>
<feature type="domain" description="Glycosyltransferase subfamily 4-like N-terminal" evidence="2">
    <location>
        <begin position="14"/>
        <end position="151"/>
    </location>
</feature>
<comment type="caution">
    <text evidence="3">The sequence shown here is derived from an EMBL/GenBank/DDBJ whole genome shotgun (WGS) entry which is preliminary data.</text>
</comment>
<dbReference type="CDD" id="cd03811">
    <property type="entry name" value="GT4_GT28_WabH-like"/>
    <property type="match status" value="1"/>
</dbReference>
<proteinExistence type="predicted"/>
<dbReference type="GO" id="GO:1901135">
    <property type="term" value="P:carbohydrate derivative metabolic process"/>
    <property type="evidence" value="ECO:0007669"/>
    <property type="project" value="UniProtKB-ARBA"/>
</dbReference>
<dbReference type="PANTHER" id="PTHR12526:SF637">
    <property type="entry name" value="GLYCOSYLTRANSFERASE EPSF-RELATED"/>
    <property type="match status" value="1"/>
</dbReference>